<comment type="caution">
    <text evidence="1">The sequence shown here is derived from an EMBL/GenBank/DDBJ whole genome shotgun (WGS) entry which is preliminary data.</text>
</comment>
<name>A0A9N9K116_9GLOM</name>
<accession>A0A9N9K116</accession>
<evidence type="ECO:0000313" key="2">
    <source>
        <dbReference type="Proteomes" id="UP000789405"/>
    </source>
</evidence>
<dbReference type="AlphaFoldDB" id="A0A9N9K116"/>
<sequence>HHYPPESFILKGKAYKTCANCLIFKAEKRRKLDNDSTQTTIETISAQSLSNYIANLISNIENNSRILFEIRIDLTDDTFSKIESNDLKSLARIIVDKVEEGDDYV</sequence>
<feature type="non-terminal residue" evidence="1">
    <location>
        <position position="105"/>
    </location>
</feature>
<protein>
    <submittedName>
        <fullName evidence="1">12394_t:CDS:1</fullName>
    </submittedName>
</protein>
<reference evidence="1" key="1">
    <citation type="submission" date="2021-06" db="EMBL/GenBank/DDBJ databases">
        <authorList>
            <person name="Kallberg Y."/>
            <person name="Tangrot J."/>
            <person name="Rosling A."/>
        </authorList>
    </citation>
    <scope>NUCLEOTIDE SEQUENCE</scope>
    <source>
        <strain evidence="1">MA453B</strain>
    </source>
</reference>
<dbReference type="OrthoDB" id="2411931at2759"/>
<dbReference type="EMBL" id="CAJVPY010036315">
    <property type="protein sequence ID" value="CAG8801876.1"/>
    <property type="molecule type" value="Genomic_DNA"/>
</dbReference>
<dbReference type="Proteomes" id="UP000789405">
    <property type="component" value="Unassembled WGS sequence"/>
</dbReference>
<gene>
    <name evidence="1" type="ORF">DERYTH_LOCUS23552</name>
</gene>
<keyword evidence="2" id="KW-1185">Reference proteome</keyword>
<organism evidence="1 2">
    <name type="scientific">Dentiscutata erythropus</name>
    <dbReference type="NCBI Taxonomy" id="1348616"/>
    <lineage>
        <taxon>Eukaryota</taxon>
        <taxon>Fungi</taxon>
        <taxon>Fungi incertae sedis</taxon>
        <taxon>Mucoromycota</taxon>
        <taxon>Glomeromycotina</taxon>
        <taxon>Glomeromycetes</taxon>
        <taxon>Diversisporales</taxon>
        <taxon>Gigasporaceae</taxon>
        <taxon>Dentiscutata</taxon>
    </lineage>
</organism>
<feature type="non-terminal residue" evidence="1">
    <location>
        <position position="1"/>
    </location>
</feature>
<evidence type="ECO:0000313" key="1">
    <source>
        <dbReference type="EMBL" id="CAG8801876.1"/>
    </source>
</evidence>
<proteinExistence type="predicted"/>